<organism evidence="4 5">
    <name type="scientific">Aspergillus pseudoustus</name>
    <dbReference type="NCBI Taxonomy" id="1810923"/>
    <lineage>
        <taxon>Eukaryota</taxon>
        <taxon>Fungi</taxon>
        <taxon>Dikarya</taxon>
        <taxon>Ascomycota</taxon>
        <taxon>Pezizomycotina</taxon>
        <taxon>Eurotiomycetes</taxon>
        <taxon>Eurotiomycetidae</taxon>
        <taxon>Eurotiales</taxon>
        <taxon>Aspergillaceae</taxon>
        <taxon>Aspergillus</taxon>
        <taxon>Aspergillus subgen. Nidulantes</taxon>
    </lineage>
</organism>
<comment type="caution">
    <text evidence="4">The sequence shown here is derived from an EMBL/GenBank/DDBJ whole genome shotgun (WGS) entry which is preliminary data.</text>
</comment>
<evidence type="ECO:0000256" key="3">
    <source>
        <dbReference type="PROSITE-ProRule" id="PRU00023"/>
    </source>
</evidence>
<keyword evidence="5" id="KW-1185">Reference proteome</keyword>
<keyword evidence="1" id="KW-0677">Repeat</keyword>
<protein>
    <submittedName>
        <fullName evidence="4">Ankyrin repeat-containing domain protein</fullName>
    </submittedName>
</protein>
<evidence type="ECO:0000313" key="5">
    <source>
        <dbReference type="Proteomes" id="UP001610446"/>
    </source>
</evidence>
<dbReference type="PANTHER" id="PTHR24198">
    <property type="entry name" value="ANKYRIN REPEAT AND PROTEIN KINASE DOMAIN-CONTAINING PROTEIN"/>
    <property type="match status" value="1"/>
</dbReference>
<dbReference type="InterPro" id="IPR002110">
    <property type="entry name" value="Ankyrin_rpt"/>
</dbReference>
<dbReference type="PANTHER" id="PTHR24198:SF165">
    <property type="entry name" value="ANKYRIN REPEAT-CONTAINING PROTEIN-RELATED"/>
    <property type="match status" value="1"/>
</dbReference>
<feature type="repeat" description="ANK" evidence="3">
    <location>
        <begin position="60"/>
        <end position="92"/>
    </location>
</feature>
<name>A0ABR4ITE5_9EURO</name>
<sequence>MLGVLLSRNNHFNPPPGFLSLFPGPLSQAIRRHHVDAVKFLLARFDSHGDVDRPDAPNAEGDYPLHSAARLGSIPLVKVLLSHPLSPNININSRTSPGERMTPLDAAANANHLDLVKYLFALPDIWRTGLGGQYGGHYGGKTPIYYAVANQNMEMIQFLIAQAETVITTPQPNLSPIWMATHLGRLDLVEFLLENGRVGSEAELVGIYHSCLDSAISKGRVALFDYFFAKQGIPLKKGLLSCAVASGRREIFEKLVTGTEFNSVDHRDALIRAVAKGDLHLMQRLIDMGNLNLKSADPRFPRIVLSWARGRSDVIELLKRRGIVPHDAVPMW</sequence>
<evidence type="ECO:0000313" key="4">
    <source>
        <dbReference type="EMBL" id="KAL2831040.1"/>
    </source>
</evidence>
<dbReference type="PROSITE" id="PS50088">
    <property type="entry name" value="ANK_REPEAT"/>
    <property type="match status" value="1"/>
</dbReference>
<keyword evidence="2 3" id="KW-0040">ANK repeat</keyword>
<dbReference type="Proteomes" id="UP001610446">
    <property type="component" value="Unassembled WGS sequence"/>
</dbReference>
<reference evidence="4 5" key="1">
    <citation type="submission" date="2024-07" db="EMBL/GenBank/DDBJ databases">
        <title>Section-level genome sequencing and comparative genomics of Aspergillus sections Usti and Cavernicolus.</title>
        <authorList>
            <consortium name="Lawrence Berkeley National Laboratory"/>
            <person name="Nybo J.L."/>
            <person name="Vesth T.C."/>
            <person name="Theobald S."/>
            <person name="Frisvad J.C."/>
            <person name="Larsen T.O."/>
            <person name="Kjaerboelling I."/>
            <person name="Rothschild-Mancinelli K."/>
            <person name="Lyhne E.K."/>
            <person name="Kogle M.E."/>
            <person name="Barry K."/>
            <person name="Clum A."/>
            <person name="Na H."/>
            <person name="Ledsgaard L."/>
            <person name="Lin J."/>
            <person name="Lipzen A."/>
            <person name="Kuo A."/>
            <person name="Riley R."/>
            <person name="Mondo S."/>
            <person name="Labutti K."/>
            <person name="Haridas S."/>
            <person name="Pangalinan J."/>
            <person name="Salamov A.A."/>
            <person name="Simmons B.A."/>
            <person name="Magnuson J.K."/>
            <person name="Chen J."/>
            <person name="Drula E."/>
            <person name="Henrissat B."/>
            <person name="Wiebenga A."/>
            <person name="Lubbers R.J."/>
            <person name="Gomes A.C."/>
            <person name="Makela M.R."/>
            <person name="Stajich J."/>
            <person name="Grigoriev I.V."/>
            <person name="Mortensen U.H."/>
            <person name="De Vries R.P."/>
            <person name="Baker S.E."/>
            <person name="Andersen M.R."/>
        </authorList>
    </citation>
    <scope>NUCLEOTIDE SEQUENCE [LARGE SCALE GENOMIC DNA]</scope>
    <source>
        <strain evidence="4 5">CBS 123904</strain>
    </source>
</reference>
<evidence type="ECO:0000256" key="2">
    <source>
        <dbReference type="ARBA" id="ARBA00023043"/>
    </source>
</evidence>
<dbReference type="InterPro" id="IPR036770">
    <property type="entry name" value="Ankyrin_rpt-contain_sf"/>
</dbReference>
<evidence type="ECO:0000256" key="1">
    <source>
        <dbReference type="ARBA" id="ARBA00022737"/>
    </source>
</evidence>
<gene>
    <name evidence="4" type="ORF">BJY01DRAFT_110608</name>
</gene>
<dbReference type="SMART" id="SM00248">
    <property type="entry name" value="ANK"/>
    <property type="match status" value="6"/>
</dbReference>
<dbReference type="Gene3D" id="1.25.40.20">
    <property type="entry name" value="Ankyrin repeat-containing domain"/>
    <property type="match status" value="2"/>
</dbReference>
<dbReference type="SUPFAM" id="SSF48403">
    <property type="entry name" value="Ankyrin repeat"/>
    <property type="match status" value="1"/>
</dbReference>
<proteinExistence type="predicted"/>
<accession>A0ABR4ITE5</accession>
<dbReference type="Pfam" id="PF12796">
    <property type="entry name" value="Ank_2"/>
    <property type="match status" value="2"/>
</dbReference>
<dbReference type="EMBL" id="JBFXLU010000291">
    <property type="protein sequence ID" value="KAL2831040.1"/>
    <property type="molecule type" value="Genomic_DNA"/>
</dbReference>
<dbReference type="PROSITE" id="PS50297">
    <property type="entry name" value="ANK_REP_REGION"/>
    <property type="match status" value="1"/>
</dbReference>